<comment type="caution">
    <text evidence="1">The sequence shown here is derived from an EMBL/GenBank/DDBJ whole genome shotgun (WGS) entry which is preliminary data.</text>
</comment>
<accession>A0A916BBQ6</accession>
<dbReference type="EMBL" id="CAJNBL010000006">
    <property type="protein sequence ID" value="CAE6698913.1"/>
    <property type="molecule type" value="Genomic_DNA"/>
</dbReference>
<organism evidence="1 2">
    <name type="scientific">Candidatus Nitrotoga fabula</name>
    <dbReference type="NCBI Taxonomy" id="2182327"/>
    <lineage>
        <taxon>Bacteria</taxon>
        <taxon>Pseudomonadati</taxon>
        <taxon>Pseudomonadota</taxon>
        <taxon>Betaproteobacteria</taxon>
        <taxon>Nitrosomonadales</taxon>
        <taxon>Gallionellaceae</taxon>
        <taxon>Candidatus Nitrotoga</taxon>
    </lineage>
</organism>
<dbReference type="Gene3D" id="2.60.120.10">
    <property type="entry name" value="Jelly Rolls"/>
    <property type="match status" value="1"/>
</dbReference>
<sequence>MNPKAKSGNLFKLPVRENLSGEKFENLLVRPGLRVERIISTGQASPLGFWYDQQISELVVLLSGAAELQFADENEPHRMMPGDWVQIDPYRRHRVNWTDPSQPSIWLAIHY</sequence>
<dbReference type="InterPro" id="IPR014710">
    <property type="entry name" value="RmlC-like_jellyroll"/>
</dbReference>
<name>A0A916BBQ6_9PROT</name>
<protein>
    <recommendedName>
        <fullName evidence="3">Cupin 2 conserved barrel domain-containing protein</fullName>
    </recommendedName>
</protein>
<evidence type="ECO:0008006" key="3">
    <source>
        <dbReference type="Google" id="ProtNLM"/>
    </source>
</evidence>
<dbReference type="RefSeq" id="WP_246487030.1">
    <property type="nucleotide sequence ID" value="NZ_CAJNBL010000006.1"/>
</dbReference>
<evidence type="ECO:0000313" key="2">
    <source>
        <dbReference type="Proteomes" id="UP000675882"/>
    </source>
</evidence>
<dbReference type="InterPro" id="IPR011051">
    <property type="entry name" value="RmlC_Cupin_sf"/>
</dbReference>
<gene>
    <name evidence="1" type="ORF">NTGZN8_140074</name>
</gene>
<dbReference type="AlphaFoldDB" id="A0A916BBQ6"/>
<evidence type="ECO:0000313" key="1">
    <source>
        <dbReference type="EMBL" id="CAE6698913.1"/>
    </source>
</evidence>
<dbReference type="CDD" id="cd06981">
    <property type="entry name" value="cupin_reut_a1446"/>
    <property type="match status" value="1"/>
</dbReference>
<keyword evidence="2" id="KW-1185">Reference proteome</keyword>
<dbReference type="SUPFAM" id="SSF51182">
    <property type="entry name" value="RmlC-like cupins"/>
    <property type="match status" value="1"/>
</dbReference>
<dbReference type="Proteomes" id="UP000675882">
    <property type="component" value="Unassembled WGS sequence"/>
</dbReference>
<proteinExistence type="predicted"/>
<reference evidence="1" key="1">
    <citation type="submission" date="2021-02" db="EMBL/GenBank/DDBJ databases">
        <authorList>
            <person name="Han P."/>
        </authorList>
    </citation>
    <scope>NUCLEOTIDE SEQUENCE</scope>
    <source>
        <strain evidence="1">Candidatus Nitrotoga sp. ZN8</strain>
    </source>
</reference>